<keyword evidence="3" id="KW-1185">Reference proteome</keyword>
<dbReference type="GO" id="GO:0005737">
    <property type="term" value="C:cytoplasm"/>
    <property type="evidence" value="ECO:0007669"/>
    <property type="project" value="TreeGrafter"/>
</dbReference>
<evidence type="ECO:0000313" key="2">
    <source>
        <dbReference type="EMBL" id="PZF75378.1"/>
    </source>
</evidence>
<accession>A0A2W2B5I0</accession>
<sequence length="310" mass="34281">MSDQAIDSARAAVLEIPLFRGIDIPAASIRRLGGLTNLVFAVTHHDDHYVLRLPGKGTEEYINRANEAQAAAEAARAGVSPEVLFADPATGVMVTRLVAGAVTMSPEKFKSIAGAPARAGEVFRRLHQSGATFKFRFELFSMIDEYLKVLATKKMELPAGYHEVVREAETVRAALAAHPLPLAACHCDPLCENFLDAGERMWLVDWEYSGMNDPMWDLGDLAVEGQFTAQQEEEMIRAYFGGEPSPHDRGRIVIYKAMCDLLWTLWGLIQHASQNPADDFWAYAVNRFERCKSLMSTPAFAEHVKAVARG</sequence>
<dbReference type="GO" id="GO:0004305">
    <property type="term" value="F:ethanolamine kinase activity"/>
    <property type="evidence" value="ECO:0007669"/>
    <property type="project" value="TreeGrafter"/>
</dbReference>
<name>A0A2W2B5I0_9HYPH</name>
<dbReference type="Proteomes" id="UP000248795">
    <property type="component" value="Unassembled WGS sequence"/>
</dbReference>
<proteinExistence type="predicted"/>
<dbReference type="RefSeq" id="WP_111200084.1">
    <property type="nucleotide sequence ID" value="NZ_QKVK01000011.1"/>
</dbReference>
<dbReference type="PANTHER" id="PTHR22603">
    <property type="entry name" value="CHOLINE/ETHANOALAMINE KINASE"/>
    <property type="match status" value="1"/>
</dbReference>
<organism evidence="2 3">
    <name type="scientific">Aestuariivirga litoralis</name>
    <dbReference type="NCBI Taxonomy" id="2650924"/>
    <lineage>
        <taxon>Bacteria</taxon>
        <taxon>Pseudomonadati</taxon>
        <taxon>Pseudomonadota</taxon>
        <taxon>Alphaproteobacteria</taxon>
        <taxon>Hyphomicrobiales</taxon>
        <taxon>Aestuariivirgaceae</taxon>
        <taxon>Aestuariivirga</taxon>
    </lineage>
</organism>
<evidence type="ECO:0000259" key="1">
    <source>
        <dbReference type="Pfam" id="PF01636"/>
    </source>
</evidence>
<dbReference type="Pfam" id="PF01636">
    <property type="entry name" value="APH"/>
    <property type="match status" value="1"/>
</dbReference>
<dbReference type="EMBL" id="QKVK01000011">
    <property type="protein sequence ID" value="PZF75378.1"/>
    <property type="molecule type" value="Genomic_DNA"/>
</dbReference>
<dbReference type="CDD" id="cd05151">
    <property type="entry name" value="ChoK-like"/>
    <property type="match status" value="1"/>
</dbReference>
<dbReference type="AlphaFoldDB" id="A0A2W2B5I0"/>
<dbReference type="SUPFAM" id="SSF56112">
    <property type="entry name" value="Protein kinase-like (PK-like)"/>
    <property type="match status" value="1"/>
</dbReference>
<keyword evidence="2" id="KW-0808">Transferase</keyword>
<keyword evidence="2" id="KW-0418">Kinase</keyword>
<dbReference type="GO" id="GO:0006646">
    <property type="term" value="P:phosphatidylethanolamine biosynthetic process"/>
    <property type="evidence" value="ECO:0007669"/>
    <property type="project" value="TreeGrafter"/>
</dbReference>
<dbReference type="Gene3D" id="3.30.200.20">
    <property type="entry name" value="Phosphorylase Kinase, domain 1"/>
    <property type="match status" value="1"/>
</dbReference>
<evidence type="ECO:0000313" key="3">
    <source>
        <dbReference type="Proteomes" id="UP000248795"/>
    </source>
</evidence>
<protein>
    <submittedName>
        <fullName evidence="2">LPS biosynthesis choline kinase</fullName>
    </submittedName>
</protein>
<dbReference type="InterPro" id="IPR011009">
    <property type="entry name" value="Kinase-like_dom_sf"/>
</dbReference>
<reference evidence="3" key="1">
    <citation type="submission" date="2018-06" db="EMBL/GenBank/DDBJ databases">
        <title>Aestuariibacter litoralis strain KCTC 52945T.</title>
        <authorList>
            <person name="Li X."/>
            <person name="Salam N."/>
            <person name="Li J.-L."/>
            <person name="Chen Y.-M."/>
            <person name="Yang Z.-W."/>
            <person name="Zhang L.-Y."/>
            <person name="Han M.-X."/>
            <person name="Xiao M."/>
            <person name="Li W.-J."/>
        </authorList>
    </citation>
    <scope>NUCLEOTIDE SEQUENCE [LARGE SCALE GENOMIC DNA]</scope>
    <source>
        <strain evidence="3">KCTC 52945</strain>
    </source>
</reference>
<dbReference type="PANTHER" id="PTHR22603:SF66">
    <property type="entry name" value="ETHANOLAMINE KINASE"/>
    <property type="match status" value="1"/>
</dbReference>
<feature type="domain" description="Aminoglycoside phosphotransferase" evidence="1">
    <location>
        <begin position="33"/>
        <end position="243"/>
    </location>
</feature>
<comment type="caution">
    <text evidence="2">The sequence shown here is derived from an EMBL/GenBank/DDBJ whole genome shotgun (WGS) entry which is preliminary data.</text>
</comment>
<gene>
    <name evidence="2" type="ORF">DK847_18790</name>
</gene>
<dbReference type="Gene3D" id="3.90.1200.10">
    <property type="match status" value="1"/>
</dbReference>
<dbReference type="InterPro" id="IPR002575">
    <property type="entry name" value="Aminoglycoside_PTrfase"/>
</dbReference>